<reference evidence="2 3" key="1">
    <citation type="journal article" date="2011" name="Nature">
        <title>A high-resolution map of human evolutionary constraint using 29 mammals.</title>
        <authorList>
            <person name="Lindblad-Toh K."/>
            <person name="Garber M."/>
            <person name="Zuk O."/>
            <person name="Lin M.F."/>
            <person name="Parker B.J."/>
            <person name="Washietl S."/>
            <person name="Kheradpour P."/>
            <person name="Ernst J."/>
            <person name="Jordan G."/>
            <person name="Mauceli E."/>
            <person name="Ward L.D."/>
            <person name="Lowe C.B."/>
            <person name="Holloway A.K."/>
            <person name="Clamp M."/>
            <person name="Gnerre S."/>
            <person name="Alfoldi J."/>
            <person name="Beal K."/>
            <person name="Chang J."/>
            <person name="Clawson H."/>
            <person name="Cuff J."/>
            <person name="Di Palma F."/>
            <person name="Fitzgerald S."/>
            <person name="Flicek P."/>
            <person name="Guttman M."/>
            <person name="Hubisz M.J."/>
            <person name="Jaffe D.B."/>
            <person name="Jungreis I."/>
            <person name="Kent W.J."/>
            <person name="Kostka D."/>
            <person name="Lara M."/>
            <person name="Martins A.L."/>
            <person name="Massingham T."/>
            <person name="Moltke I."/>
            <person name="Raney B.J."/>
            <person name="Rasmussen M.D."/>
            <person name="Robinson J."/>
            <person name="Stark A."/>
            <person name="Vilella A.J."/>
            <person name="Wen J."/>
            <person name="Xie X."/>
            <person name="Zody M.C."/>
            <person name="Baldwin J."/>
            <person name="Bloom T."/>
            <person name="Chin C.W."/>
            <person name="Heiman D."/>
            <person name="Nicol R."/>
            <person name="Nusbaum C."/>
            <person name="Young S."/>
            <person name="Wilkinson J."/>
            <person name="Worley K.C."/>
            <person name="Kovar C.L."/>
            <person name="Muzny D.M."/>
            <person name="Gibbs R.A."/>
            <person name="Cree A."/>
            <person name="Dihn H.H."/>
            <person name="Fowler G."/>
            <person name="Jhangiani S."/>
            <person name="Joshi V."/>
            <person name="Lee S."/>
            <person name="Lewis L.R."/>
            <person name="Nazareth L.V."/>
            <person name="Okwuonu G."/>
            <person name="Santibanez J."/>
            <person name="Warren W.C."/>
            <person name="Mardis E.R."/>
            <person name="Weinstock G.M."/>
            <person name="Wilson R.K."/>
            <person name="Delehaunty K."/>
            <person name="Dooling D."/>
            <person name="Fronik C."/>
            <person name="Fulton L."/>
            <person name="Fulton B."/>
            <person name="Graves T."/>
            <person name="Minx P."/>
            <person name="Sodergren E."/>
            <person name="Birney E."/>
            <person name="Margulies E.H."/>
            <person name="Herrero J."/>
            <person name="Green E.D."/>
            <person name="Haussler D."/>
            <person name="Siepel A."/>
            <person name="Goldman N."/>
            <person name="Pollard K.S."/>
            <person name="Pedersen J.S."/>
            <person name="Lander E.S."/>
            <person name="Kellis M."/>
        </authorList>
    </citation>
    <scope>NUCLEOTIDE SEQUENCE [LARGE SCALE GENOMIC DNA]</scope>
    <source>
        <strain evidence="2 3">Thorbecke inbred</strain>
    </source>
</reference>
<dbReference type="GeneID" id="108175589"/>
<accession>A0A5F9DNB3</accession>
<proteinExistence type="predicted"/>
<sequence length="121" mass="13407">MSCLGGVQRSLSAWSRACPQPRGCAGVRARPPLSLCPLAPRVRLRLQPLRWKFAAMKPLLILSVLLFFWNAALAGLNPVSSELHKKCSENGLCRLECYGSEMLVAYCMFQLECCVRGNPEP</sequence>
<feature type="transmembrane region" description="Helical" evidence="1">
    <location>
        <begin position="59"/>
        <end position="79"/>
    </location>
</feature>
<dbReference type="GeneTree" id="ENSGT00400000024366"/>
<evidence type="ECO:0000313" key="2">
    <source>
        <dbReference type="Ensembl" id="ENSOCUP00000046954.1"/>
    </source>
</evidence>
<organism evidence="2 3">
    <name type="scientific">Oryctolagus cuniculus</name>
    <name type="common">Rabbit</name>
    <dbReference type="NCBI Taxonomy" id="9986"/>
    <lineage>
        <taxon>Eukaryota</taxon>
        <taxon>Metazoa</taxon>
        <taxon>Chordata</taxon>
        <taxon>Craniata</taxon>
        <taxon>Vertebrata</taxon>
        <taxon>Euteleostomi</taxon>
        <taxon>Mammalia</taxon>
        <taxon>Eutheria</taxon>
        <taxon>Euarchontoglires</taxon>
        <taxon>Glires</taxon>
        <taxon>Lagomorpha</taxon>
        <taxon>Leporidae</taxon>
        <taxon>Oryctolagus</taxon>
    </lineage>
</organism>
<dbReference type="Proteomes" id="UP000001811">
    <property type="component" value="Chromosome 2"/>
</dbReference>
<evidence type="ECO:0000313" key="3">
    <source>
        <dbReference type="Proteomes" id="UP000001811"/>
    </source>
</evidence>
<reference evidence="2" key="2">
    <citation type="submission" date="2025-08" db="UniProtKB">
        <authorList>
            <consortium name="Ensembl"/>
        </authorList>
    </citation>
    <scope>IDENTIFICATION</scope>
    <source>
        <strain evidence="2">Thorbecke</strain>
    </source>
</reference>
<keyword evidence="3" id="KW-1185">Reference proteome</keyword>
<keyword evidence="1" id="KW-0472">Membrane</keyword>
<dbReference type="EMBL" id="AAGW02010937">
    <property type="status" value="NOT_ANNOTATED_CDS"/>
    <property type="molecule type" value="Genomic_DNA"/>
</dbReference>
<evidence type="ECO:0000256" key="1">
    <source>
        <dbReference type="SAM" id="Phobius"/>
    </source>
</evidence>
<name>A0A5F9DNB3_RABIT</name>
<dbReference type="Bgee" id="ENSOCUG00000034389">
    <property type="expression patterns" value="Expressed in prefrontal cortex and 2 other cell types or tissues"/>
</dbReference>
<dbReference type="OrthoDB" id="9832741at2759"/>
<reference evidence="2" key="3">
    <citation type="submission" date="2025-09" db="UniProtKB">
        <authorList>
            <consortium name="Ensembl"/>
        </authorList>
    </citation>
    <scope>IDENTIFICATION</scope>
    <source>
        <strain evidence="2">Thorbecke</strain>
    </source>
</reference>
<dbReference type="AlphaFoldDB" id="A0A5F9DNB3"/>
<dbReference type="InParanoid" id="A0A5F9DNB3"/>
<dbReference type="CTD" id="613211"/>
<protein>
    <recommendedName>
        <fullName evidence="4">Beta-defensin</fullName>
    </recommendedName>
</protein>
<evidence type="ECO:0008006" key="4">
    <source>
        <dbReference type="Google" id="ProtNLM"/>
    </source>
</evidence>
<dbReference type="Ensembl" id="ENSOCUT00000053943.1">
    <property type="protein sequence ID" value="ENSOCUP00000046954.1"/>
    <property type="gene ID" value="ENSOCUG00000034389.1"/>
</dbReference>
<keyword evidence="1" id="KW-1133">Transmembrane helix</keyword>
<dbReference type="KEGG" id="ocu:108175589"/>
<dbReference type="STRING" id="9986.ENSOCUP00000046954"/>
<keyword evidence="1" id="KW-0812">Transmembrane</keyword>